<comment type="caution">
    <text evidence="8">The sequence shown here is derived from an EMBL/GenBank/DDBJ whole genome shotgun (WGS) entry which is preliminary data.</text>
</comment>
<proteinExistence type="inferred from homology"/>
<dbReference type="Proteomes" id="UP000824118">
    <property type="component" value="Unassembled WGS sequence"/>
</dbReference>
<dbReference type="EMBL" id="DVNG01000067">
    <property type="protein sequence ID" value="HIU50297.1"/>
    <property type="molecule type" value="Genomic_DNA"/>
</dbReference>
<sequence length="184" mass="21048">MKEQINKCSERMQRRIDHLVKDYAAIRAGRANPKVLDKVAVDYYGVATPVNQLASVSVTEARTLMIQPYDSSVLRGIEKAIQCSDIGINPQNDGRAIRLVFPPLTEDRRKEIVKEAAKMAEDTKVQIRNVRRETMDTLKKMKKEGELTEDDLKQAEKKVQDITDKFIKETDKVSEAKQKEIMEI</sequence>
<dbReference type="PANTHER" id="PTHR20982:SF3">
    <property type="entry name" value="MITOCHONDRIAL RIBOSOME RECYCLING FACTOR PSEUDO 1"/>
    <property type="match status" value="1"/>
</dbReference>
<dbReference type="GO" id="GO:0005737">
    <property type="term" value="C:cytoplasm"/>
    <property type="evidence" value="ECO:0007669"/>
    <property type="project" value="UniProtKB-SubCell"/>
</dbReference>
<organism evidence="8 9">
    <name type="scientific">Candidatus Limousia pullorum</name>
    <dbReference type="NCBI Taxonomy" id="2840860"/>
    <lineage>
        <taxon>Bacteria</taxon>
        <taxon>Bacillati</taxon>
        <taxon>Bacillota</taxon>
        <taxon>Clostridia</taxon>
        <taxon>Eubacteriales</taxon>
        <taxon>Oscillospiraceae</taxon>
        <taxon>Oscillospiraceae incertae sedis</taxon>
        <taxon>Candidatus Limousia</taxon>
    </lineage>
</organism>
<dbReference type="HAMAP" id="MF_00040">
    <property type="entry name" value="RRF"/>
    <property type="match status" value="1"/>
</dbReference>
<evidence type="ECO:0000313" key="8">
    <source>
        <dbReference type="EMBL" id="HIU50297.1"/>
    </source>
</evidence>
<evidence type="ECO:0000259" key="7">
    <source>
        <dbReference type="Pfam" id="PF01765"/>
    </source>
</evidence>
<comment type="subcellular location">
    <subcellularLocation>
        <location evidence="1 5">Cytoplasm</location>
    </subcellularLocation>
</comment>
<name>A0A9D1LYI8_9FIRM</name>
<dbReference type="InterPro" id="IPR002661">
    <property type="entry name" value="Ribosome_recyc_fac"/>
</dbReference>
<dbReference type="Gene3D" id="3.30.1360.40">
    <property type="match status" value="1"/>
</dbReference>
<dbReference type="Gene3D" id="1.10.132.20">
    <property type="entry name" value="Ribosome-recycling factor"/>
    <property type="match status" value="1"/>
</dbReference>
<dbReference type="FunFam" id="3.30.1360.40:FF:000001">
    <property type="entry name" value="Ribosome-recycling factor"/>
    <property type="match status" value="1"/>
</dbReference>
<dbReference type="SUPFAM" id="SSF55194">
    <property type="entry name" value="Ribosome recycling factor, RRF"/>
    <property type="match status" value="1"/>
</dbReference>
<keyword evidence="6" id="KW-0175">Coiled coil</keyword>
<dbReference type="PANTHER" id="PTHR20982">
    <property type="entry name" value="RIBOSOME RECYCLING FACTOR"/>
    <property type="match status" value="1"/>
</dbReference>
<protein>
    <recommendedName>
        <fullName evidence="5">Ribosome-recycling factor</fullName>
        <shortName evidence="5">RRF</shortName>
    </recommendedName>
    <alternativeName>
        <fullName evidence="5">Ribosome-releasing factor</fullName>
    </alternativeName>
</protein>
<evidence type="ECO:0000313" key="9">
    <source>
        <dbReference type="Proteomes" id="UP000824118"/>
    </source>
</evidence>
<comment type="function">
    <text evidence="5">Responsible for the release of ribosomes from messenger RNA at the termination of protein biosynthesis. May increase the efficiency of translation by recycling ribosomes from one round of translation to another.</text>
</comment>
<keyword evidence="3 5" id="KW-0963">Cytoplasm</keyword>
<evidence type="ECO:0000256" key="2">
    <source>
        <dbReference type="ARBA" id="ARBA00005912"/>
    </source>
</evidence>
<evidence type="ECO:0000256" key="4">
    <source>
        <dbReference type="ARBA" id="ARBA00022917"/>
    </source>
</evidence>
<dbReference type="Pfam" id="PF01765">
    <property type="entry name" value="RRF"/>
    <property type="match status" value="1"/>
</dbReference>
<evidence type="ECO:0000256" key="5">
    <source>
        <dbReference type="HAMAP-Rule" id="MF_00040"/>
    </source>
</evidence>
<evidence type="ECO:0000256" key="6">
    <source>
        <dbReference type="SAM" id="Coils"/>
    </source>
</evidence>
<accession>A0A9D1LYI8</accession>
<dbReference type="GO" id="GO:0006415">
    <property type="term" value="P:translational termination"/>
    <property type="evidence" value="ECO:0007669"/>
    <property type="project" value="UniProtKB-UniRule"/>
</dbReference>
<keyword evidence="4 5" id="KW-0648">Protein biosynthesis</keyword>
<evidence type="ECO:0000256" key="3">
    <source>
        <dbReference type="ARBA" id="ARBA00022490"/>
    </source>
</evidence>
<dbReference type="FunFam" id="1.10.132.20:FF:000001">
    <property type="entry name" value="Ribosome-recycling factor"/>
    <property type="match status" value="1"/>
</dbReference>
<evidence type="ECO:0000256" key="1">
    <source>
        <dbReference type="ARBA" id="ARBA00004496"/>
    </source>
</evidence>
<reference evidence="8" key="2">
    <citation type="journal article" date="2021" name="PeerJ">
        <title>Extensive microbial diversity within the chicken gut microbiome revealed by metagenomics and culture.</title>
        <authorList>
            <person name="Gilroy R."/>
            <person name="Ravi A."/>
            <person name="Getino M."/>
            <person name="Pursley I."/>
            <person name="Horton D.L."/>
            <person name="Alikhan N.F."/>
            <person name="Baker D."/>
            <person name="Gharbi K."/>
            <person name="Hall N."/>
            <person name="Watson M."/>
            <person name="Adriaenssens E.M."/>
            <person name="Foster-Nyarko E."/>
            <person name="Jarju S."/>
            <person name="Secka A."/>
            <person name="Antonio M."/>
            <person name="Oren A."/>
            <person name="Chaudhuri R.R."/>
            <person name="La Ragione R."/>
            <person name="Hildebrand F."/>
            <person name="Pallen M.J."/>
        </authorList>
    </citation>
    <scope>NUCLEOTIDE SEQUENCE</scope>
    <source>
        <strain evidence="8">ChiGjej1B1-1684</strain>
    </source>
</reference>
<dbReference type="AlphaFoldDB" id="A0A9D1LYI8"/>
<dbReference type="NCBIfam" id="TIGR00496">
    <property type="entry name" value="frr"/>
    <property type="match status" value="1"/>
</dbReference>
<comment type="similarity">
    <text evidence="2 5">Belongs to the RRF family.</text>
</comment>
<dbReference type="InterPro" id="IPR023584">
    <property type="entry name" value="Ribosome_recyc_fac_dom"/>
</dbReference>
<gene>
    <name evidence="5 8" type="primary">frr</name>
    <name evidence="8" type="ORF">IAD22_04725</name>
</gene>
<feature type="coiled-coil region" evidence="6">
    <location>
        <begin position="113"/>
        <end position="172"/>
    </location>
</feature>
<reference evidence="8" key="1">
    <citation type="submission" date="2020-10" db="EMBL/GenBank/DDBJ databases">
        <authorList>
            <person name="Gilroy R."/>
        </authorList>
    </citation>
    <scope>NUCLEOTIDE SEQUENCE</scope>
    <source>
        <strain evidence="8">ChiGjej1B1-1684</strain>
    </source>
</reference>
<dbReference type="InterPro" id="IPR036191">
    <property type="entry name" value="RRF_sf"/>
</dbReference>
<feature type="domain" description="Ribosome recycling factor" evidence="7">
    <location>
        <begin position="21"/>
        <end position="182"/>
    </location>
</feature>
<dbReference type="GO" id="GO:0043023">
    <property type="term" value="F:ribosomal large subunit binding"/>
    <property type="evidence" value="ECO:0007669"/>
    <property type="project" value="TreeGrafter"/>
</dbReference>
<dbReference type="CDD" id="cd00520">
    <property type="entry name" value="RRF"/>
    <property type="match status" value="1"/>
</dbReference>